<evidence type="ECO:0000256" key="7">
    <source>
        <dbReference type="RuleBase" id="RU363032"/>
    </source>
</evidence>
<feature type="transmembrane region" description="Helical" evidence="7">
    <location>
        <begin position="309"/>
        <end position="335"/>
    </location>
</feature>
<feature type="transmembrane region" description="Helical" evidence="7">
    <location>
        <begin position="157"/>
        <end position="185"/>
    </location>
</feature>
<dbReference type="Pfam" id="PF00528">
    <property type="entry name" value="BPD_transp_1"/>
    <property type="match status" value="1"/>
</dbReference>
<evidence type="ECO:0000313" key="10">
    <source>
        <dbReference type="Proteomes" id="UP001501257"/>
    </source>
</evidence>
<evidence type="ECO:0000256" key="4">
    <source>
        <dbReference type="ARBA" id="ARBA00022692"/>
    </source>
</evidence>
<dbReference type="InterPro" id="IPR000515">
    <property type="entry name" value="MetI-like"/>
</dbReference>
<feature type="transmembrane region" description="Helical" evidence="7">
    <location>
        <begin position="25"/>
        <end position="51"/>
    </location>
</feature>
<feature type="transmembrane region" description="Helical" evidence="7">
    <location>
        <begin position="124"/>
        <end position="145"/>
    </location>
</feature>
<reference evidence="10" key="1">
    <citation type="journal article" date="2019" name="Int. J. Syst. Evol. Microbiol.">
        <title>The Global Catalogue of Microorganisms (GCM) 10K type strain sequencing project: providing services to taxonomists for standard genome sequencing and annotation.</title>
        <authorList>
            <consortium name="The Broad Institute Genomics Platform"/>
            <consortium name="The Broad Institute Genome Sequencing Center for Infectious Disease"/>
            <person name="Wu L."/>
            <person name="Ma J."/>
        </authorList>
    </citation>
    <scope>NUCLEOTIDE SEQUENCE [LARGE SCALE GENOMIC DNA]</scope>
    <source>
        <strain evidence="10">JCM 18952</strain>
    </source>
</reference>
<dbReference type="PROSITE" id="PS50928">
    <property type="entry name" value="ABC_TM1"/>
    <property type="match status" value="1"/>
</dbReference>
<dbReference type="RefSeq" id="WP_345466077.1">
    <property type="nucleotide sequence ID" value="NZ_BAABLK010000006.1"/>
</dbReference>
<keyword evidence="2 7" id="KW-0813">Transport</keyword>
<comment type="subcellular location">
    <subcellularLocation>
        <location evidence="1 7">Cell membrane</location>
        <topology evidence="1 7">Multi-pass membrane protein</topology>
    </subcellularLocation>
</comment>
<evidence type="ECO:0000259" key="8">
    <source>
        <dbReference type="PROSITE" id="PS50928"/>
    </source>
</evidence>
<feature type="transmembrane region" description="Helical" evidence="7">
    <location>
        <begin position="262"/>
        <end position="289"/>
    </location>
</feature>
<name>A0ABP9TGW6_9MICC</name>
<dbReference type="Gene3D" id="1.10.3720.10">
    <property type="entry name" value="MetI-like"/>
    <property type="match status" value="1"/>
</dbReference>
<keyword evidence="4 7" id="KW-0812">Transmembrane</keyword>
<evidence type="ECO:0000313" key="9">
    <source>
        <dbReference type="EMBL" id="GAA5225816.1"/>
    </source>
</evidence>
<evidence type="ECO:0000256" key="6">
    <source>
        <dbReference type="ARBA" id="ARBA00023136"/>
    </source>
</evidence>
<dbReference type="Proteomes" id="UP001501257">
    <property type="component" value="Unassembled WGS sequence"/>
</dbReference>
<dbReference type="PANTHER" id="PTHR43163">
    <property type="entry name" value="DIPEPTIDE TRANSPORT SYSTEM PERMEASE PROTEIN DPPB-RELATED"/>
    <property type="match status" value="1"/>
</dbReference>
<keyword evidence="3" id="KW-1003">Cell membrane</keyword>
<sequence length="342" mass="35018">MGTQAMSMHHRVTGLAAPRSRAGEVIALLGCRAFVGFPVTVGITAAVFWLASLAPFNPLALYMGSQYEQATPAQREELAQQLGLNDVWYAIWGRWAAAALHGDWGTSRVFGQPVAQVLSERLPYTALLVGLGLLTAIALSVLLAVGAARRPGSLVDGLALGLVHIAQAIPPFVMGLVAIAIFAIHMGLPAGGASASGADPTPGGLALHLVLPVGVLAVTLLPWLVLNLRASLLEALDSDAVLAARGRGLGESTVLRTHVLPVALLPFVTVVGARIGELVTGALLIEAVFSWPGLASATVSAASAGDFPLLAAVTALTCAAVFAGSAVADACYLLLDPRVSDV</sequence>
<dbReference type="EMBL" id="BAABLK010000006">
    <property type="protein sequence ID" value="GAA5225816.1"/>
    <property type="molecule type" value="Genomic_DNA"/>
</dbReference>
<comment type="similarity">
    <text evidence="7">Belongs to the binding-protein-dependent transport system permease family.</text>
</comment>
<evidence type="ECO:0000256" key="5">
    <source>
        <dbReference type="ARBA" id="ARBA00022989"/>
    </source>
</evidence>
<dbReference type="InterPro" id="IPR035906">
    <property type="entry name" value="MetI-like_sf"/>
</dbReference>
<keyword evidence="5 7" id="KW-1133">Transmembrane helix</keyword>
<dbReference type="SUPFAM" id="SSF161098">
    <property type="entry name" value="MetI-like"/>
    <property type="match status" value="1"/>
</dbReference>
<keyword evidence="10" id="KW-1185">Reference proteome</keyword>
<proteinExistence type="inferred from homology"/>
<gene>
    <name evidence="9" type="ORF">GCM10025778_03460</name>
</gene>
<comment type="caution">
    <text evidence="9">The sequence shown here is derived from an EMBL/GenBank/DDBJ whole genome shotgun (WGS) entry which is preliminary data.</text>
</comment>
<evidence type="ECO:0000256" key="2">
    <source>
        <dbReference type="ARBA" id="ARBA00022448"/>
    </source>
</evidence>
<organism evidence="9 10">
    <name type="scientific">Paeniglutamicibacter antarcticus</name>
    <dbReference type="NCBI Taxonomy" id="494023"/>
    <lineage>
        <taxon>Bacteria</taxon>
        <taxon>Bacillati</taxon>
        <taxon>Actinomycetota</taxon>
        <taxon>Actinomycetes</taxon>
        <taxon>Micrococcales</taxon>
        <taxon>Micrococcaceae</taxon>
        <taxon>Paeniglutamicibacter</taxon>
    </lineage>
</organism>
<dbReference type="CDD" id="cd06261">
    <property type="entry name" value="TM_PBP2"/>
    <property type="match status" value="1"/>
</dbReference>
<feature type="domain" description="ABC transmembrane type-1" evidence="8">
    <location>
        <begin position="122"/>
        <end position="328"/>
    </location>
</feature>
<feature type="transmembrane region" description="Helical" evidence="7">
    <location>
        <begin position="205"/>
        <end position="226"/>
    </location>
</feature>
<accession>A0ABP9TGW6</accession>
<evidence type="ECO:0000256" key="3">
    <source>
        <dbReference type="ARBA" id="ARBA00022475"/>
    </source>
</evidence>
<evidence type="ECO:0000256" key="1">
    <source>
        <dbReference type="ARBA" id="ARBA00004651"/>
    </source>
</evidence>
<keyword evidence="6 7" id="KW-0472">Membrane</keyword>
<dbReference type="PANTHER" id="PTHR43163:SF9">
    <property type="entry name" value="ABC TRANSPORTER PERMEASE PROTEIN"/>
    <property type="match status" value="1"/>
</dbReference>
<protein>
    <submittedName>
        <fullName evidence="9">ABC transporter permease</fullName>
    </submittedName>
</protein>